<sequence>IQPREKRLLERELGRWKNHIEGESREVDDSLIVQVAMLLFLRWSWASDTLRAVLKSLISMLSQPNIPPDRHMRILGRSLACRDHAGLLPYDVRQDRVNLLMTDPDNLGFWDVMRRTPELLRDSVREI</sequence>
<proteinExistence type="predicted"/>
<dbReference type="Proteomes" id="UP001174997">
    <property type="component" value="Unassembled WGS sequence"/>
</dbReference>
<keyword evidence="2" id="KW-1185">Reference proteome</keyword>
<feature type="non-terminal residue" evidence="1">
    <location>
        <position position="127"/>
    </location>
</feature>
<dbReference type="EMBL" id="JAULSY010000012">
    <property type="protein sequence ID" value="KAK0672520.1"/>
    <property type="molecule type" value="Genomic_DNA"/>
</dbReference>
<gene>
    <name evidence="1" type="ORF">QBC41DRAFT_197594</name>
</gene>
<dbReference type="AlphaFoldDB" id="A0AA39ZKS7"/>
<comment type="caution">
    <text evidence="1">The sequence shown here is derived from an EMBL/GenBank/DDBJ whole genome shotgun (WGS) entry which is preliminary data.</text>
</comment>
<organism evidence="1 2">
    <name type="scientific">Cercophora samala</name>
    <dbReference type="NCBI Taxonomy" id="330535"/>
    <lineage>
        <taxon>Eukaryota</taxon>
        <taxon>Fungi</taxon>
        <taxon>Dikarya</taxon>
        <taxon>Ascomycota</taxon>
        <taxon>Pezizomycotina</taxon>
        <taxon>Sordariomycetes</taxon>
        <taxon>Sordariomycetidae</taxon>
        <taxon>Sordariales</taxon>
        <taxon>Lasiosphaeriaceae</taxon>
        <taxon>Cercophora</taxon>
    </lineage>
</organism>
<name>A0AA39ZKS7_9PEZI</name>
<feature type="non-terminal residue" evidence="1">
    <location>
        <position position="1"/>
    </location>
</feature>
<reference evidence="1" key="1">
    <citation type="submission" date="2023-06" db="EMBL/GenBank/DDBJ databases">
        <title>Genome-scale phylogeny and comparative genomics of the fungal order Sordariales.</title>
        <authorList>
            <consortium name="Lawrence Berkeley National Laboratory"/>
            <person name="Hensen N."/>
            <person name="Bonometti L."/>
            <person name="Westerberg I."/>
            <person name="Brannstrom I.O."/>
            <person name="Guillou S."/>
            <person name="Cros-Aarteil S."/>
            <person name="Calhoun S."/>
            <person name="Haridas S."/>
            <person name="Kuo A."/>
            <person name="Mondo S."/>
            <person name="Pangilinan J."/>
            <person name="Riley R."/>
            <person name="Labutti K."/>
            <person name="Andreopoulos B."/>
            <person name="Lipzen A."/>
            <person name="Chen C."/>
            <person name="Yanf M."/>
            <person name="Daum C."/>
            <person name="Ng V."/>
            <person name="Clum A."/>
            <person name="Steindorff A."/>
            <person name="Ohm R."/>
            <person name="Martin F."/>
            <person name="Silar P."/>
            <person name="Natvig D."/>
            <person name="Lalanne C."/>
            <person name="Gautier V."/>
            <person name="Ament-Velasquez S.L."/>
            <person name="Kruys A."/>
            <person name="Hutchinson M.I."/>
            <person name="Powell A.J."/>
            <person name="Barry K."/>
            <person name="Miller A.N."/>
            <person name="Grigoriev I.V."/>
            <person name="Debuchy R."/>
            <person name="Gladieux P."/>
            <person name="Thoren M.H."/>
            <person name="Johannesson H."/>
        </authorList>
    </citation>
    <scope>NUCLEOTIDE SEQUENCE</scope>
    <source>
        <strain evidence="1">CBS 307.81</strain>
    </source>
</reference>
<accession>A0AA39ZKS7</accession>
<evidence type="ECO:0000313" key="1">
    <source>
        <dbReference type="EMBL" id="KAK0672520.1"/>
    </source>
</evidence>
<protein>
    <submittedName>
        <fullName evidence="1">Uncharacterized protein</fullName>
    </submittedName>
</protein>
<evidence type="ECO:0000313" key="2">
    <source>
        <dbReference type="Proteomes" id="UP001174997"/>
    </source>
</evidence>